<dbReference type="Proteomes" id="UP001150238">
    <property type="component" value="Unassembled WGS sequence"/>
</dbReference>
<organism evidence="1 2">
    <name type="scientific">Lentinula lateritia</name>
    <dbReference type="NCBI Taxonomy" id="40482"/>
    <lineage>
        <taxon>Eukaryota</taxon>
        <taxon>Fungi</taxon>
        <taxon>Dikarya</taxon>
        <taxon>Basidiomycota</taxon>
        <taxon>Agaricomycotina</taxon>
        <taxon>Agaricomycetes</taxon>
        <taxon>Agaricomycetidae</taxon>
        <taxon>Agaricales</taxon>
        <taxon>Marasmiineae</taxon>
        <taxon>Omphalotaceae</taxon>
        <taxon>Lentinula</taxon>
    </lineage>
</organism>
<proteinExistence type="predicted"/>
<gene>
    <name evidence="1" type="ORF">C8J55DRAFT_489216</name>
</gene>
<sequence length="174" mass="19825">MIPYLLFYFLLKAHKGRRENRGLHSSKTPENFEGVFDNKICQTQWHAPMELSKAILVEGIAANGILALMICLPETTWQTIFPEAVHSVPNNNRNVAMKVLEISITYSQSVDSSGWKFQVPKERKWHIFWSCTVTNVPEKLYERAIRQRMTQISGKPFTCKDDSPCGGMASMNSS</sequence>
<protein>
    <submittedName>
        <fullName evidence="1">Uncharacterized protein</fullName>
    </submittedName>
</protein>
<evidence type="ECO:0000313" key="2">
    <source>
        <dbReference type="Proteomes" id="UP001150238"/>
    </source>
</evidence>
<reference evidence="1" key="2">
    <citation type="journal article" date="2023" name="Proc. Natl. Acad. Sci. U.S.A.">
        <title>A global phylogenomic analysis of the shiitake genus Lentinula.</title>
        <authorList>
            <person name="Sierra-Patev S."/>
            <person name="Min B."/>
            <person name="Naranjo-Ortiz M."/>
            <person name="Looney B."/>
            <person name="Konkel Z."/>
            <person name="Slot J.C."/>
            <person name="Sakamoto Y."/>
            <person name="Steenwyk J.L."/>
            <person name="Rokas A."/>
            <person name="Carro J."/>
            <person name="Camarero S."/>
            <person name="Ferreira P."/>
            <person name="Molpeceres G."/>
            <person name="Ruiz-Duenas F.J."/>
            <person name="Serrano A."/>
            <person name="Henrissat B."/>
            <person name="Drula E."/>
            <person name="Hughes K.W."/>
            <person name="Mata J.L."/>
            <person name="Ishikawa N.K."/>
            <person name="Vargas-Isla R."/>
            <person name="Ushijima S."/>
            <person name="Smith C.A."/>
            <person name="Donoghue J."/>
            <person name="Ahrendt S."/>
            <person name="Andreopoulos W."/>
            <person name="He G."/>
            <person name="LaButti K."/>
            <person name="Lipzen A."/>
            <person name="Ng V."/>
            <person name="Riley R."/>
            <person name="Sandor L."/>
            <person name="Barry K."/>
            <person name="Martinez A.T."/>
            <person name="Xiao Y."/>
            <person name="Gibbons J.G."/>
            <person name="Terashima K."/>
            <person name="Grigoriev I.V."/>
            <person name="Hibbett D."/>
        </authorList>
    </citation>
    <scope>NUCLEOTIDE SEQUENCE</scope>
    <source>
        <strain evidence="1">Sp2 HRB7682 ss15</strain>
    </source>
</reference>
<reference evidence="1" key="1">
    <citation type="submission" date="2022-08" db="EMBL/GenBank/DDBJ databases">
        <authorList>
            <consortium name="DOE Joint Genome Institute"/>
            <person name="Min B."/>
            <person name="Riley R."/>
            <person name="Sierra-Patev S."/>
            <person name="Naranjo-Ortiz M."/>
            <person name="Looney B."/>
            <person name="Konkel Z."/>
            <person name="Slot J.C."/>
            <person name="Sakamoto Y."/>
            <person name="Steenwyk J.L."/>
            <person name="Rokas A."/>
            <person name="Carro J."/>
            <person name="Camarero S."/>
            <person name="Ferreira P."/>
            <person name="Molpeceres G."/>
            <person name="Ruiz-Duenas F.J."/>
            <person name="Serrano A."/>
            <person name="Henrissat B."/>
            <person name="Drula E."/>
            <person name="Hughes K.W."/>
            <person name="Mata J.L."/>
            <person name="Ishikawa N.K."/>
            <person name="Vargas-Isla R."/>
            <person name="Ushijima S."/>
            <person name="Smith C.A."/>
            <person name="Ahrendt S."/>
            <person name="Andreopoulos W."/>
            <person name="He G."/>
            <person name="Labutti K."/>
            <person name="Lipzen A."/>
            <person name="Ng V."/>
            <person name="Sandor L."/>
            <person name="Barry K."/>
            <person name="Martinez A.T."/>
            <person name="Xiao Y."/>
            <person name="Gibbons J.G."/>
            <person name="Terashima K."/>
            <person name="Hibbett D.S."/>
            <person name="Grigoriev I.V."/>
        </authorList>
    </citation>
    <scope>NUCLEOTIDE SEQUENCE</scope>
    <source>
        <strain evidence="1">Sp2 HRB7682 ss15</strain>
    </source>
</reference>
<dbReference type="AlphaFoldDB" id="A0A9W9ADH0"/>
<evidence type="ECO:0000313" key="1">
    <source>
        <dbReference type="EMBL" id="KAJ4479546.1"/>
    </source>
</evidence>
<name>A0A9W9ADH0_9AGAR</name>
<accession>A0A9W9ADH0</accession>
<dbReference type="EMBL" id="JANVFS010000016">
    <property type="protein sequence ID" value="KAJ4479546.1"/>
    <property type="molecule type" value="Genomic_DNA"/>
</dbReference>
<comment type="caution">
    <text evidence="1">The sequence shown here is derived from an EMBL/GenBank/DDBJ whole genome shotgun (WGS) entry which is preliminary data.</text>
</comment>